<evidence type="ECO:0000313" key="2">
    <source>
        <dbReference type="EMBL" id="KAK3234409.1"/>
    </source>
</evidence>
<reference evidence="2 3" key="1">
    <citation type="journal article" date="2015" name="Genome Biol. Evol.">
        <title>Comparative Genomics of a Bacterivorous Green Alga Reveals Evolutionary Causalities and Consequences of Phago-Mixotrophic Mode of Nutrition.</title>
        <authorList>
            <person name="Burns J.A."/>
            <person name="Paasch A."/>
            <person name="Narechania A."/>
            <person name="Kim E."/>
        </authorList>
    </citation>
    <scope>NUCLEOTIDE SEQUENCE [LARGE SCALE GENOMIC DNA]</scope>
    <source>
        <strain evidence="2 3">PLY_AMNH</strain>
    </source>
</reference>
<comment type="caution">
    <text evidence="2">The sequence shown here is derived from an EMBL/GenBank/DDBJ whole genome shotgun (WGS) entry which is preliminary data.</text>
</comment>
<evidence type="ECO:0000256" key="1">
    <source>
        <dbReference type="SAM" id="MobiDB-lite"/>
    </source>
</evidence>
<dbReference type="SUPFAM" id="SSF56672">
    <property type="entry name" value="DNA/RNA polymerases"/>
    <property type="match status" value="1"/>
</dbReference>
<name>A0AAE0BEX2_9CHLO</name>
<proteinExistence type="predicted"/>
<accession>A0AAE0BEX2</accession>
<keyword evidence="3" id="KW-1185">Reference proteome</keyword>
<gene>
    <name evidence="2" type="ORF">CYMTET_55351</name>
</gene>
<dbReference type="AlphaFoldDB" id="A0AAE0BEX2"/>
<organism evidence="2 3">
    <name type="scientific">Cymbomonas tetramitiformis</name>
    <dbReference type="NCBI Taxonomy" id="36881"/>
    <lineage>
        <taxon>Eukaryota</taxon>
        <taxon>Viridiplantae</taxon>
        <taxon>Chlorophyta</taxon>
        <taxon>Pyramimonadophyceae</taxon>
        <taxon>Pyramimonadales</taxon>
        <taxon>Pyramimonadaceae</taxon>
        <taxon>Cymbomonas</taxon>
    </lineage>
</organism>
<dbReference type="InterPro" id="IPR043502">
    <property type="entry name" value="DNA/RNA_pol_sf"/>
</dbReference>
<dbReference type="EMBL" id="LGRX02035499">
    <property type="protein sequence ID" value="KAK3234409.1"/>
    <property type="molecule type" value="Genomic_DNA"/>
</dbReference>
<feature type="compositionally biased region" description="Low complexity" evidence="1">
    <location>
        <begin position="32"/>
        <end position="47"/>
    </location>
</feature>
<dbReference type="Proteomes" id="UP001190700">
    <property type="component" value="Unassembled WGS sequence"/>
</dbReference>
<feature type="region of interest" description="Disordered" evidence="1">
    <location>
        <begin position="1"/>
        <end position="56"/>
    </location>
</feature>
<sequence length="197" mass="22735">MECFAGLPGEHDASCRHRSSTSRTRGEEVDSPFRSSSDSDSSNNNCLSDEDEVKGEAPETPIKVDVLAFVKRRDIAERSVSEMPHYAGSSRRRQKAGKAAGANCVLMDWIRHGVNMWRVEGDDWTEKYVLKMFLVPKPEKGVWCLMLDFRWLNPFFVKLRCKMESLKKLRRLVKKNDWMFNFGLKEACFNIGIHRDL</sequence>
<evidence type="ECO:0000313" key="3">
    <source>
        <dbReference type="Proteomes" id="UP001190700"/>
    </source>
</evidence>
<protein>
    <submittedName>
        <fullName evidence="2">Uncharacterized protein</fullName>
    </submittedName>
</protein>